<evidence type="ECO:0000313" key="2">
    <source>
        <dbReference type="EMBL" id="KYF63396.1"/>
    </source>
</evidence>
<reference evidence="2 3" key="1">
    <citation type="submission" date="2014-02" db="EMBL/GenBank/DDBJ databases">
        <title>The small core and large imbalanced accessory genome model reveals a collaborative survival strategy of Sorangium cellulosum strains in nature.</title>
        <authorList>
            <person name="Han K."/>
            <person name="Peng R."/>
            <person name="Blom J."/>
            <person name="Li Y.-Z."/>
        </authorList>
    </citation>
    <scope>NUCLEOTIDE SEQUENCE [LARGE SCALE GENOMIC DNA]</scope>
    <source>
        <strain evidence="2 3">So0008-312</strain>
    </source>
</reference>
<gene>
    <name evidence="2" type="ORF">BE15_39570</name>
</gene>
<dbReference type="Pfam" id="PF01814">
    <property type="entry name" value="Hemerythrin"/>
    <property type="match status" value="1"/>
</dbReference>
<comment type="caution">
    <text evidence="2">The sequence shown here is derived from an EMBL/GenBank/DDBJ whole genome shotgun (WGS) entry which is preliminary data.</text>
</comment>
<dbReference type="OrthoDB" id="9793254at2"/>
<evidence type="ECO:0000313" key="3">
    <source>
        <dbReference type="Proteomes" id="UP000075260"/>
    </source>
</evidence>
<accession>A0A150Q6L2</accession>
<dbReference type="Gene3D" id="1.20.120.520">
    <property type="entry name" value="nmb1532 protein domain like"/>
    <property type="match status" value="1"/>
</dbReference>
<protein>
    <recommendedName>
        <fullName evidence="1">Hemerythrin-like domain-containing protein</fullName>
    </recommendedName>
</protein>
<dbReference type="AlphaFoldDB" id="A0A150Q6L2"/>
<evidence type="ECO:0000259" key="1">
    <source>
        <dbReference type="Pfam" id="PF01814"/>
    </source>
</evidence>
<feature type="domain" description="Hemerythrin-like" evidence="1">
    <location>
        <begin position="10"/>
        <end position="118"/>
    </location>
</feature>
<dbReference type="InterPro" id="IPR012312">
    <property type="entry name" value="Hemerythrin-like"/>
</dbReference>
<name>A0A150Q6L2_SORCE</name>
<proteinExistence type="predicted"/>
<dbReference type="RefSeq" id="WP_061612170.1">
    <property type="nucleotide sequence ID" value="NZ_JEMA01001006.1"/>
</dbReference>
<organism evidence="2 3">
    <name type="scientific">Sorangium cellulosum</name>
    <name type="common">Polyangium cellulosum</name>
    <dbReference type="NCBI Taxonomy" id="56"/>
    <lineage>
        <taxon>Bacteria</taxon>
        <taxon>Pseudomonadati</taxon>
        <taxon>Myxococcota</taxon>
        <taxon>Polyangia</taxon>
        <taxon>Polyangiales</taxon>
        <taxon>Polyangiaceae</taxon>
        <taxon>Sorangium</taxon>
    </lineage>
</organism>
<dbReference type="Proteomes" id="UP000075260">
    <property type="component" value="Unassembled WGS sequence"/>
</dbReference>
<dbReference type="EMBL" id="JEMA01001006">
    <property type="protein sequence ID" value="KYF63396.1"/>
    <property type="molecule type" value="Genomic_DNA"/>
</dbReference>
<sequence length="142" mass="15983">MKRDRRLRGLSSEHHHALVLARVIERQIDSWSTSDGARLREQFDRQLEPHFLAEEQILLPALRAAGRLDLCERVERDHARLRRAATSASAGDATAARAFGAELAEHVRFEERDLFPACESLLADEILDEVARRGPGEDSSCS</sequence>